<reference evidence="4 5" key="1">
    <citation type="submission" date="2016-02" db="EMBL/GenBank/DDBJ databases">
        <title>Complete genome sequence and transcriptome regulation of the pentose utilising yeast Sugiyamaella lignohabitans.</title>
        <authorList>
            <person name="Bellasio M."/>
            <person name="Peymann A."/>
            <person name="Valli M."/>
            <person name="Sipitzky M."/>
            <person name="Graf A."/>
            <person name="Sauer M."/>
            <person name="Marx H."/>
            <person name="Mattanovich D."/>
        </authorList>
    </citation>
    <scope>NUCLEOTIDE SEQUENCE [LARGE SCALE GENOMIC DNA]</scope>
    <source>
        <strain evidence="4 5">CBS 10342</strain>
    </source>
</reference>
<dbReference type="InterPro" id="IPR036864">
    <property type="entry name" value="Zn2-C6_fun-type_DNA-bd_sf"/>
</dbReference>
<dbReference type="OrthoDB" id="415590at2759"/>
<dbReference type="PANTHER" id="PTHR37534">
    <property type="entry name" value="TRANSCRIPTIONAL ACTIVATOR PROTEIN UGA3"/>
    <property type="match status" value="1"/>
</dbReference>
<dbReference type="InterPro" id="IPR001138">
    <property type="entry name" value="Zn2Cys6_DnaBD"/>
</dbReference>
<evidence type="ECO:0000313" key="5">
    <source>
        <dbReference type="Proteomes" id="UP000189580"/>
    </source>
</evidence>
<keyword evidence="5" id="KW-1185">Reference proteome</keyword>
<sequence>MRTKTGCATCRARRKKCDEGYPSCKQCIRLNLVCEGYGNKWKFCSPDESSLITKKNRKNSKAGSSAGHKSLVRYVSENSQSHEVHTQDSGTNISSICLPPSLPSETYQFSHSRIEELTGDSAEEVSHTIQDTQDVAQHLQESYPISPPLGLEPVRLQSFEMDLLKYHVNKIAVVSVVNDNALNPLRTLLIPVAMSSACVRKALCAVVAKHISFSQPEYERLALRYYSESLNSLSKEIVVKNDEIAILATAMLCTFEIFDSGVNVWLVHIRGLGALLQNYQNRMHRNYEHNSPSFNFCLNFLFVNDVIACITIPDHVPCIDLYRWNKNSLGSSSKYDYYVGKSKEVLFLLTEMALIRQKAQSDDTYNNSSSFIDDIKVLEQRLLELDFNQLTSTYPDETDGDTSSLTLLAETYRYATLVYLYKYAATSGKKIFEEGSDVEIEYALQCVRYIARIPENACCESTLVFPLFVAGCVLKDNDTWKSYIIQRFDKIDKNWKIGNCAKAIFAMNLVWQSGGSDWIPVLKNLNWQIVLT</sequence>
<dbReference type="RefSeq" id="XP_018737792.1">
    <property type="nucleotide sequence ID" value="XM_018879922.1"/>
</dbReference>
<dbReference type="Proteomes" id="UP000189580">
    <property type="component" value="Chromosome b"/>
</dbReference>
<dbReference type="GO" id="GO:0005634">
    <property type="term" value="C:nucleus"/>
    <property type="evidence" value="ECO:0007669"/>
    <property type="project" value="UniProtKB-SubCell"/>
</dbReference>
<comment type="subcellular location">
    <subcellularLocation>
        <location evidence="1">Nucleus</location>
    </subcellularLocation>
</comment>
<accession>A0A167FHU3</accession>
<dbReference type="SUPFAM" id="SSF57701">
    <property type="entry name" value="Zn2/Cys6 DNA-binding domain"/>
    <property type="match status" value="1"/>
</dbReference>
<dbReference type="InterPro" id="IPR021858">
    <property type="entry name" value="Fun_TF"/>
</dbReference>
<feature type="domain" description="Zn(2)-C6 fungal-type" evidence="3">
    <location>
        <begin position="6"/>
        <end position="34"/>
    </location>
</feature>
<organism evidence="4 5">
    <name type="scientific">Sugiyamaella lignohabitans</name>
    <dbReference type="NCBI Taxonomy" id="796027"/>
    <lineage>
        <taxon>Eukaryota</taxon>
        <taxon>Fungi</taxon>
        <taxon>Dikarya</taxon>
        <taxon>Ascomycota</taxon>
        <taxon>Saccharomycotina</taxon>
        <taxon>Dipodascomycetes</taxon>
        <taxon>Dipodascales</taxon>
        <taxon>Trichomonascaceae</taxon>
        <taxon>Sugiyamaella</taxon>
    </lineage>
</organism>
<dbReference type="PROSITE" id="PS00463">
    <property type="entry name" value="ZN2_CY6_FUNGAL_1"/>
    <property type="match status" value="1"/>
</dbReference>
<dbReference type="Pfam" id="PF00172">
    <property type="entry name" value="Zn_clus"/>
    <property type="match status" value="1"/>
</dbReference>
<keyword evidence="2" id="KW-0539">Nucleus</keyword>
<dbReference type="KEGG" id="slb:AWJ20_2942"/>
<evidence type="ECO:0000256" key="2">
    <source>
        <dbReference type="ARBA" id="ARBA00023242"/>
    </source>
</evidence>
<evidence type="ECO:0000259" key="3">
    <source>
        <dbReference type="PROSITE" id="PS50048"/>
    </source>
</evidence>
<dbReference type="PANTHER" id="PTHR37534:SF49">
    <property type="entry name" value="LYSINE BIOSYNTHESIS REGULATORY PROTEIN LYS14"/>
    <property type="match status" value="1"/>
</dbReference>
<evidence type="ECO:0000313" key="4">
    <source>
        <dbReference type="EMBL" id="ANB15315.1"/>
    </source>
</evidence>
<dbReference type="CDD" id="cd00067">
    <property type="entry name" value="GAL4"/>
    <property type="match status" value="1"/>
</dbReference>
<name>A0A167FHU3_9ASCO</name>
<dbReference type="PROSITE" id="PS50048">
    <property type="entry name" value="ZN2_CY6_FUNGAL_2"/>
    <property type="match status" value="1"/>
</dbReference>
<dbReference type="GO" id="GO:0008270">
    <property type="term" value="F:zinc ion binding"/>
    <property type="evidence" value="ECO:0007669"/>
    <property type="project" value="InterPro"/>
</dbReference>
<dbReference type="AlphaFoldDB" id="A0A167FHU3"/>
<dbReference type="SMART" id="SM00066">
    <property type="entry name" value="GAL4"/>
    <property type="match status" value="1"/>
</dbReference>
<evidence type="ECO:0000256" key="1">
    <source>
        <dbReference type="ARBA" id="ARBA00004123"/>
    </source>
</evidence>
<dbReference type="GO" id="GO:0045944">
    <property type="term" value="P:positive regulation of transcription by RNA polymerase II"/>
    <property type="evidence" value="ECO:0007669"/>
    <property type="project" value="TreeGrafter"/>
</dbReference>
<dbReference type="GO" id="GO:0000981">
    <property type="term" value="F:DNA-binding transcription factor activity, RNA polymerase II-specific"/>
    <property type="evidence" value="ECO:0007669"/>
    <property type="project" value="InterPro"/>
</dbReference>
<dbReference type="Pfam" id="PF11951">
    <property type="entry name" value="Fungal_trans_2"/>
    <property type="match status" value="1"/>
</dbReference>
<dbReference type="EMBL" id="CP014503">
    <property type="protein sequence ID" value="ANB15315.1"/>
    <property type="molecule type" value="Genomic_DNA"/>
</dbReference>
<protein>
    <submittedName>
        <fullName evidence="4">C6 finger domain protein</fullName>
    </submittedName>
</protein>
<dbReference type="GeneID" id="30034909"/>
<dbReference type="GO" id="GO:0000976">
    <property type="term" value="F:transcription cis-regulatory region binding"/>
    <property type="evidence" value="ECO:0007669"/>
    <property type="project" value="TreeGrafter"/>
</dbReference>
<dbReference type="Gene3D" id="4.10.240.10">
    <property type="entry name" value="Zn(2)-C6 fungal-type DNA-binding domain"/>
    <property type="match status" value="1"/>
</dbReference>
<proteinExistence type="predicted"/>
<gene>
    <name evidence="4" type="ORF">AWJ20_2942</name>
</gene>